<dbReference type="InterPro" id="IPR011050">
    <property type="entry name" value="Pectin_lyase_fold/virulence"/>
</dbReference>
<name>A0A942SYR6_9BACI</name>
<proteinExistence type="predicted"/>
<dbReference type="Gene3D" id="2.160.20.10">
    <property type="entry name" value="Single-stranded right-handed beta-helix, Pectin lyase-like"/>
    <property type="match status" value="1"/>
</dbReference>
<dbReference type="SUPFAM" id="SSF51126">
    <property type="entry name" value="Pectin lyase-like"/>
    <property type="match status" value="1"/>
</dbReference>
<dbReference type="EMBL" id="JAGYPE010000002">
    <property type="protein sequence ID" value="MBS4182267.1"/>
    <property type="molecule type" value="Genomic_DNA"/>
</dbReference>
<sequence length="458" mass="48554">MENHDEHGHGSLLRRRTVLAGGAAGFAAAALTVWTSPATAATAEYYVDSGAGDDSADGSRTRPWASAARVNEALASGAVAAGSTIRFRRGRRFHGTIRPGSSSGVRFASWGDEPEPPMITAYKYVQGEQCWRPVGDGLWEVDIRAANLGRTHHGYVSTWTTEIGFLKVDGRIHGDRKTASAALVEDWQFTSRGSLVTVRCAENPSAGGRRVWLAVADPIVEGRSGVTIRDLALLGTGRNAVQTSSSVRTEGFAISGCVVGEAGGGLAADGVSRLGNGVQVWSGAADVLVSGNTIVDCWDTAMTIQGPAPASGPSWSNIEFHGNVTDRNMQTFEYWSSGAPDAGAESTCSVRGNTASRAGSSWSALVRLDRAGKGSHLLFYSDSVEPRISVRGNTFAGASDAYVYTSVRVPSGLTSDENTIRLSPVTRLQWQRPERIDQRAAWVDATGLDRNSTFTTLV</sequence>
<organism evidence="1">
    <name type="scientific">Neobacillus citreus</name>
    <dbReference type="NCBI Taxonomy" id="2833578"/>
    <lineage>
        <taxon>Bacteria</taxon>
        <taxon>Bacillati</taxon>
        <taxon>Bacillota</taxon>
        <taxon>Bacilli</taxon>
        <taxon>Bacillales</taxon>
        <taxon>Bacillaceae</taxon>
        <taxon>Neobacillus</taxon>
    </lineage>
</organism>
<evidence type="ECO:0000313" key="1">
    <source>
        <dbReference type="EMBL" id="MBS4182267.1"/>
    </source>
</evidence>
<evidence type="ECO:0008006" key="2">
    <source>
        <dbReference type="Google" id="ProtNLM"/>
    </source>
</evidence>
<protein>
    <recommendedName>
        <fullName evidence="2">Right-handed parallel beta-helix repeat-containing protein</fullName>
    </recommendedName>
</protein>
<dbReference type="InterPro" id="IPR006311">
    <property type="entry name" value="TAT_signal"/>
</dbReference>
<gene>
    <name evidence="1" type="ORF">KHB02_12795</name>
</gene>
<comment type="caution">
    <text evidence="1">The sequence shown here is derived from an EMBL/GenBank/DDBJ whole genome shotgun (WGS) entry which is preliminary data.</text>
</comment>
<dbReference type="PROSITE" id="PS51318">
    <property type="entry name" value="TAT"/>
    <property type="match status" value="1"/>
</dbReference>
<dbReference type="AlphaFoldDB" id="A0A942SYR6"/>
<accession>A0A942SYR6</accession>
<reference evidence="1" key="1">
    <citation type="submission" date="2021-05" db="EMBL/GenBank/DDBJ databases">
        <title>Novel Bacillus species.</title>
        <authorList>
            <person name="Liu G."/>
        </authorList>
    </citation>
    <scope>NUCLEOTIDE SEQUENCE</scope>
    <source>
        <strain evidence="1">FJAT-50051</strain>
    </source>
</reference>
<dbReference type="InterPro" id="IPR012334">
    <property type="entry name" value="Pectin_lyas_fold"/>
</dbReference>